<reference evidence="3 4" key="1">
    <citation type="submission" date="2018-11" db="EMBL/GenBank/DDBJ databases">
        <authorList>
            <person name="Da X."/>
        </authorList>
    </citation>
    <scope>NUCLEOTIDE SEQUENCE [LARGE SCALE GENOMIC DNA]</scope>
    <source>
        <strain evidence="3 4">S14-144</strain>
    </source>
</reference>
<evidence type="ECO:0000259" key="2">
    <source>
        <dbReference type="PROSITE" id="PS51786"/>
    </source>
</evidence>
<dbReference type="GO" id="GO:0005524">
    <property type="term" value="F:ATP binding"/>
    <property type="evidence" value="ECO:0007669"/>
    <property type="project" value="InterPro"/>
</dbReference>
<name>A0A3G8ZNL5_9ACTN</name>
<evidence type="ECO:0000313" key="3">
    <source>
        <dbReference type="EMBL" id="AZI58397.1"/>
    </source>
</evidence>
<dbReference type="GO" id="GO:0006508">
    <property type="term" value="P:proteolysis"/>
    <property type="evidence" value="ECO:0007669"/>
    <property type="project" value="UniProtKB-KW"/>
</dbReference>
<dbReference type="EC" id="3.4.21.53" evidence="1"/>
<organism evidence="3 4">
    <name type="scientific">Nakamurella antarctica</name>
    <dbReference type="NCBI Taxonomy" id="1902245"/>
    <lineage>
        <taxon>Bacteria</taxon>
        <taxon>Bacillati</taxon>
        <taxon>Actinomycetota</taxon>
        <taxon>Actinomycetes</taxon>
        <taxon>Nakamurellales</taxon>
        <taxon>Nakamurellaceae</taxon>
        <taxon>Nakamurella</taxon>
    </lineage>
</organism>
<dbReference type="PANTHER" id="PTHR10046">
    <property type="entry name" value="ATP DEPENDENT LON PROTEASE FAMILY MEMBER"/>
    <property type="match status" value="1"/>
</dbReference>
<dbReference type="Proteomes" id="UP000268084">
    <property type="component" value="Chromosome"/>
</dbReference>
<dbReference type="PROSITE" id="PS51786">
    <property type="entry name" value="LON_PROTEOLYTIC"/>
    <property type="match status" value="1"/>
</dbReference>
<keyword evidence="1" id="KW-0378">Hydrolase</keyword>
<feature type="active site" evidence="1">
    <location>
        <position position="306"/>
    </location>
</feature>
<protein>
    <recommendedName>
        <fullName evidence="1">endopeptidase La</fullName>
        <ecNumber evidence="1">3.4.21.53</ecNumber>
    </recommendedName>
</protein>
<dbReference type="InterPro" id="IPR020568">
    <property type="entry name" value="Ribosomal_Su5_D2-typ_SF"/>
</dbReference>
<dbReference type="InterPro" id="IPR036034">
    <property type="entry name" value="PDZ_sf"/>
</dbReference>
<dbReference type="KEGG" id="nak:EH165_09860"/>
<accession>A0A3G8ZNL5</accession>
<keyword evidence="1" id="KW-0645">Protease</keyword>
<dbReference type="InterPro" id="IPR008269">
    <property type="entry name" value="Lon_proteolytic"/>
</dbReference>
<evidence type="ECO:0000256" key="1">
    <source>
        <dbReference type="PROSITE-ProRule" id="PRU01122"/>
    </source>
</evidence>
<feature type="domain" description="Lon proteolytic" evidence="2">
    <location>
        <begin position="255"/>
        <end position="354"/>
    </location>
</feature>
<dbReference type="InterPro" id="IPR027065">
    <property type="entry name" value="Lon_Prtase"/>
</dbReference>
<dbReference type="GO" id="GO:0004176">
    <property type="term" value="F:ATP-dependent peptidase activity"/>
    <property type="evidence" value="ECO:0007669"/>
    <property type="project" value="UniProtKB-UniRule"/>
</dbReference>
<dbReference type="SMART" id="SM00228">
    <property type="entry name" value="PDZ"/>
    <property type="match status" value="1"/>
</dbReference>
<dbReference type="SUPFAM" id="SSF50156">
    <property type="entry name" value="PDZ domain-like"/>
    <property type="match status" value="1"/>
</dbReference>
<gene>
    <name evidence="3" type="ORF">EH165_09860</name>
</gene>
<proteinExistence type="inferred from homology"/>
<feature type="active site" evidence="1">
    <location>
        <position position="261"/>
    </location>
</feature>
<dbReference type="InterPro" id="IPR001478">
    <property type="entry name" value="PDZ"/>
</dbReference>
<dbReference type="Pfam" id="PF13180">
    <property type="entry name" value="PDZ_2"/>
    <property type="match status" value="1"/>
</dbReference>
<comment type="catalytic activity">
    <reaction evidence="1">
        <text>Hydrolysis of proteins in presence of ATP.</text>
        <dbReference type="EC" id="3.4.21.53"/>
    </reaction>
</comment>
<dbReference type="AlphaFoldDB" id="A0A3G8ZNL5"/>
<evidence type="ECO:0000313" key="4">
    <source>
        <dbReference type="Proteomes" id="UP000268084"/>
    </source>
</evidence>
<dbReference type="OrthoDB" id="2356897at2"/>
<dbReference type="GO" id="GO:0030163">
    <property type="term" value="P:protein catabolic process"/>
    <property type="evidence" value="ECO:0007669"/>
    <property type="project" value="InterPro"/>
</dbReference>
<dbReference type="Gene3D" id="3.30.230.10">
    <property type="match status" value="1"/>
</dbReference>
<dbReference type="GO" id="GO:0004252">
    <property type="term" value="F:serine-type endopeptidase activity"/>
    <property type="evidence" value="ECO:0007669"/>
    <property type="project" value="UniProtKB-UniRule"/>
</dbReference>
<comment type="similarity">
    <text evidence="1">Belongs to the peptidase S16 family.</text>
</comment>
<keyword evidence="1" id="KW-0720">Serine protease</keyword>
<dbReference type="Pfam" id="PF05362">
    <property type="entry name" value="Lon_C"/>
    <property type="match status" value="1"/>
</dbReference>
<dbReference type="SUPFAM" id="SSF54211">
    <property type="entry name" value="Ribosomal protein S5 domain 2-like"/>
    <property type="match status" value="1"/>
</dbReference>
<dbReference type="InterPro" id="IPR014721">
    <property type="entry name" value="Ribsml_uS5_D2-typ_fold_subgr"/>
</dbReference>
<dbReference type="EMBL" id="CP034170">
    <property type="protein sequence ID" value="AZI58397.1"/>
    <property type="molecule type" value="Genomic_DNA"/>
</dbReference>
<reference evidence="3 4" key="2">
    <citation type="submission" date="2018-12" db="EMBL/GenBank/DDBJ databases">
        <title>Nakamurella antarcticus sp. nov., isolated from Antarctica South Shetland Islands soil.</title>
        <authorList>
            <person name="Peng F."/>
        </authorList>
    </citation>
    <scope>NUCLEOTIDE SEQUENCE [LARGE SCALE GENOMIC DNA]</scope>
    <source>
        <strain evidence="3 4">S14-144</strain>
    </source>
</reference>
<sequence>MSWFKSLSVRGRTLSIGLVLTGVLVVAGSTVSIPYVALGPGVTINTLGTYDGAPIYTFAGEDIPPAVNENFGDGSHLNMTTVSVTDGMTLFGALGLWASGNSALVPREEVYPPGQTTEQVKEENAKSFKESQNSSEIAALTYLKYPQVIYVGTIADNSPSYDVLDPQDQVVAVDGVQVADSAALQAALANTTPGQVVTVTVLRAAPGGSAAQKDLKVTLGKNPDPAAESGRGFLGIVPQMRPVAPFTISNSLAKSDIGGPSAGLMFTLGIIDRLTSGDLTSGHYIAGTGTIDTSGVVGPIGGILMKMIAAKDVGATIFLVPADNCTEALTRVPSGLQLVKVAKLTDATTALDLISKGETPPGC</sequence>
<keyword evidence="4" id="KW-1185">Reference proteome</keyword>